<sequence>MNESVNLLKVKHIPHKMDSLICDVDKLIELTLEVEIREENQKPKFYIKNINTKDSEYLKIKSKDIIGKNIFDIYEYSSAKLYYEVALRIYNSKTKGSVKFYIKNKNGKSSIIFDKKIAIEEDANYMEITLYPFVEDNEMTKMFVVIKNATKYLKEIQTLKEEEAVKIYNDKITSMSDIISNLSHVWRQPLNSLNFCILNLIDEIKDECKYCIDLEDYYKEMWEIMKSLSKKIDKFQSFFELSDKNEHFEMKRCIDLTFEIMEEKIKKDNIKISINAEEKINMYGCPNEFSQLMYHIFCDMIEWCKEYLDINDRILDVKIYSNNKIINFEIRLIYDKQKYKTIDLNLKNLMIIRNIVEQRMKGTISLMDDNLEKGILLNIPFSIEEV</sequence>
<proteinExistence type="predicted"/>
<dbReference type="AlphaFoldDB" id="A0A1M5RKE5"/>
<accession>A0A1M5RKE5</accession>
<evidence type="ECO:0008006" key="3">
    <source>
        <dbReference type="Google" id="ProtNLM"/>
    </source>
</evidence>
<keyword evidence="2" id="KW-1185">Reference proteome</keyword>
<protein>
    <recommendedName>
        <fullName evidence="3">Histidine kinase</fullName>
    </recommendedName>
</protein>
<dbReference type="RefSeq" id="WP_072725028.1">
    <property type="nucleotide sequence ID" value="NZ_FQXH01000013.1"/>
</dbReference>
<evidence type="ECO:0000313" key="2">
    <source>
        <dbReference type="Proteomes" id="UP000242520"/>
    </source>
</evidence>
<dbReference type="OrthoDB" id="9815602at2"/>
<organism evidence="1 2">
    <name type="scientific">Tepidibacter thalassicus DSM 15285</name>
    <dbReference type="NCBI Taxonomy" id="1123350"/>
    <lineage>
        <taxon>Bacteria</taxon>
        <taxon>Bacillati</taxon>
        <taxon>Bacillota</taxon>
        <taxon>Clostridia</taxon>
        <taxon>Peptostreptococcales</taxon>
        <taxon>Peptostreptococcaceae</taxon>
        <taxon>Tepidibacter</taxon>
    </lineage>
</organism>
<evidence type="ECO:0000313" key="1">
    <source>
        <dbReference type="EMBL" id="SHH26660.1"/>
    </source>
</evidence>
<dbReference type="Proteomes" id="UP000242520">
    <property type="component" value="Unassembled WGS sequence"/>
</dbReference>
<gene>
    <name evidence="1" type="ORF">SAMN02744040_01410</name>
</gene>
<dbReference type="STRING" id="1123350.SAMN02744040_01410"/>
<dbReference type="EMBL" id="FQXH01000013">
    <property type="protein sequence ID" value="SHH26660.1"/>
    <property type="molecule type" value="Genomic_DNA"/>
</dbReference>
<name>A0A1M5RKE5_9FIRM</name>
<reference evidence="2" key="1">
    <citation type="submission" date="2016-11" db="EMBL/GenBank/DDBJ databases">
        <authorList>
            <person name="Varghese N."/>
            <person name="Submissions S."/>
        </authorList>
    </citation>
    <scope>NUCLEOTIDE SEQUENCE [LARGE SCALE GENOMIC DNA]</scope>
    <source>
        <strain evidence="2">DSM 15285</strain>
    </source>
</reference>